<proteinExistence type="predicted"/>
<sequence>MDEKRGTFRAASCLKVNIFCVLLALQVAVTSGFPTAGPETFCGEGQVWDDTLRSCVSCSVCRTFPETPHCAFCPETATSHHILASKVTQTPCEEGSVWDSFQNGCVSCKVCETHPDTPICTECSRQGDSPVCPEGRAWDPFLENCMSCTICETHPDSYICQVCPTIAPTDPTDRPSDDPGQMITILAAVLAFFGVFIIVLVAFFVAKFCVPDRCKRCMECCQKKHKGDQTNNGKRIAHPAGQDDSGRSSLVSSRSDSDTCVMEPLKPQDDKNNVV</sequence>
<dbReference type="GO" id="GO:0005886">
    <property type="term" value="C:plasma membrane"/>
    <property type="evidence" value="ECO:0007669"/>
    <property type="project" value="InterPro"/>
</dbReference>
<keyword evidence="2" id="KW-0472">Membrane</keyword>
<feature type="transmembrane region" description="Helical" evidence="2">
    <location>
        <begin position="182"/>
        <end position="206"/>
    </location>
</feature>
<dbReference type="FunFam" id="4.10.400.20:FF:000003">
    <property type="entry name" value="Uncharacterized protein"/>
    <property type="match status" value="1"/>
</dbReference>
<organism evidence="3 4">
    <name type="scientific">Branchiostoma lanceolatum</name>
    <name type="common">Common lancelet</name>
    <name type="synonym">Amphioxus lanceolatum</name>
    <dbReference type="NCBI Taxonomy" id="7740"/>
    <lineage>
        <taxon>Eukaryota</taxon>
        <taxon>Metazoa</taxon>
        <taxon>Chordata</taxon>
        <taxon>Cephalochordata</taxon>
        <taxon>Leptocardii</taxon>
        <taxon>Amphioxiformes</taxon>
        <taxon>Branchiostomatidae</taxon>
        <taxon>Branchiostoma</taxon>
    </lineage>
</organism>
<keyword evidence="2" id="KW-1133">Transmembrane helix</keyword>
<dbReference type="EMBL" id="OV696690">
    <property type="protein sequence ID" value="CAH1266013.1"/>
    <property type="molecule type" value="Genomic_DNA"/>
</dbReference>
<dbReference type="OrthoDB" id="10045910at2759"/>
<feature type="compositionally biased region" description="Basic and acidic residues" evidence="1">
    <location>
        <begin position="266"/>
        <end position="275"/>
    </location>
</feature>
<reference evidence="3" key="1">
    <citation type="submission" date="2022-01" db="EMBL/GenBank/DDBJ databases">
        <authorList>
            <person name="Braso-Vives M."/>
        </authorList>
    </citation>
    <scope>NUCLEOTIDE SEQUENCE</scope>
</reference>
<accession>A0A8K0A103</accession>
<dbReference type="Proteomes" id="UP000838412">
    <property type="component" value="Chromosome 5"/>
</dbReference>
<protein>
    <submittedName>
        <fullName evidence="3">Hypp3288 protein</fullName>
    </submittedName>
</protein>
<evidence type="ECO:0000313" key="4">
    <source>
        <dbReference type="Proteomes" id="UP000838412"/>
    </source>
</evidence>
<dbReference type="AlphaFoldDB" id="A0A8K0A103"/>
<dbReference type="Gene3D" id="4.10.400.20">
    <property type="match status" value="3"/>
</dbReference>
<evidence type="ECO:0000313" key="3">
    <source>
        <dbReference type="EMBL" id="CAH1266013.1"/>
    </source>
</evidence>
<keyword evidence="4" id="KW-1185">Reference proteome</keyword>
<dbReference type="PANTHER" id="PTHR15511">
    <property type="entry name" value="TUMOR NECROSIS FACTOR RECEPTOR SUPERFAMILY MEMBER 13B"/>
    <property type="match status" value="1"/>
</dbReference>
<keyword evidence="2" id="KW-0812">Transmembrane</keyword>
<feature type="region of interest" description="Disordered" evidence="1">
    <location>
        <begin position="225"/>
        <end position="275"/>
    </location>
</feature>
<evidence type="ECO:0000256" key="1">
    <source>
        <dbReference type="SAM" id="MobiDB-lite"/>
    </source>
</evidence>
<gene>
    <name evidence="3" type="primary">Hypp3288</name>
    <name evidence="3" type="ORF">BLAG_LOCUS19774</name>
</gene>
<name>A0A8K0A103_BRALA</name>
<evidence type="ECO:0000256" key="2">
    <source>
        <dbReference type="SAM" id="Phobius"/>
    </source>
</evidence>
<dbReference type="PANTHER" id="PTHR15511:SF2">
    <property type="entry name" value="TUMOR NECROSIS FACTOR RECEPTOR SUPERFAMILY MEMBER 13B"/>
    <property type="match status" value="1"/>
</dbReference>
<dbReference type="InterPro" id="IPR022317">
    <property type="entry name" value="TNFR_13B"/>
</dbReference>